<reference evidence="1" key="1">
    <citation type="submission" date="2020-05" db="EMBL/GenBank/DDBJ databases">
        <title>Large-scale comparative analyses of tick genomes elucidate their genetic diversity and vector capacities.</title>
        <authorList>
            <person name="Jia N."/>
            <person name="Wang J."/>
            <person name="Shi W."/>
            <person name="Du L."/>
            <person name="Sun Y."/>
            <person name="Zhan W."/>
            <person name="Jiang J."/>
            <person name="Wang Q."/>
            <person name="Zhang B."/>
            <person name="Ji P."/>
            <person name="Sakyi L.B."/>
            <person name="Cui X."/>
            <person name="Yuan T."/>
            <person name="Jiang B."/>
            <person name="Yang W."/>
            <person name="Lam T.T.-Y."/>
            <person name="Chang Q."/>
            <person name="Ding S."/>
            <person name="Wang X."/>
            <person name="Zhu J."/>
            <person name="Ruan X."/>
            <person name="Zhao L."/>
            <person name="Wei J."/>
            <person name="Que T."/>
            <person name="Du C."/>
            <person name="Cheng J."/>
            <person name="Dai P."/>
            <person name="Han X."/>
            <person name="Huang E."/>
            <person name="Gao Y."/>
            <person name="Liu J."/>
            <person name="Shao H."/>
            <person name="Ye R."/>
            <person name="Li L."/>
            <person name="Wei W."/>
            <person name="Wang X."/>
            <person name="Wang C."/>
            <person name="Yang T."/>
            <person name="Huo Q."/>
            <person name="Li W."/>
            <person name="Guo W."/>
            <person name="Chen H."/>
            <person name="Zhou L."/>
            <person name="Ni X."/>
            <person name="Tian J."/>
            <person name="Zhou Y."/>
            <person name="Sheng Y."/>
            <person name="Liu T."/>
            <person name="Pan Y."/>
            <person name="Xia L."/>
            <person name="Li J."/>
            <person name="Zhao F."/>
            <person name="Cao W."/>
        </authorList>
    </citation>
    <scope>NUCLEOTIDE SEQUENCE</scope>
    <source>
        <strain evidence="1">Hyas-2018</strain>
    </source>
</reference>
<accession>A0ACB7SMW3</accession>
<comment type="caution">
    <text evidence="1">The sequence shown here is derived from an EMBL/GenBank/DDBJ whole genome shotgun (WGS) entry which is preliminary data.</text>
</comment>
<name>A0ACB7SMW3_HYAAI</name>
<dbReference type="EMBL" id="CM023484">
    <property type="protein sequence ID" value="KAH6934477.1"/>
    <property type="molecule type" value="Genomic_DNA"/>
</dbReference>
<gene>
    <name evidence="1" type="ORF">HPB50_024549</name>
</gene>
<organism evidence="1 2">
    <name type="scientific">Hyalomma asiaticum</name>
    <name type="common">Tick</name>
    <dbReference type="NCBI Taxonomy" id="266040"/>
    <lineage>
        <taxon>Eukaryota</taxon>
        <taxon>Metazoa</taxon>
        <taxon>Ecdysozoa</taxon>
        <taxon>Arthropoda</taxon>
        <taxon>Chelicerata</taxon>
        <taxon>Arachnida</taxon>
        <taxon>Acari</taxon>
        <taxon>Parasitiformes</taxon>
        <taxon>Ixodida</taxon>
        <taxon>Ixodoidea</taxon>
        <taxon>Ixodidae</taxon>
        <taxon>Hyalomminae</taxon>
        <taxon>Hyalomma</taxon>
    </lineage>
</organism>
<evidence type="ECO:0000313" key="1">
    <source>
        <dbReference type="EMBL" id="KAH6934477.1"/>
    </source>
</evidence>
<dbReference type="Proteomes" id="UP000821845">
    <property type="component" value="Chromosome 4"/>
</dbReference>
<keyword evidence="2" id="KW-1185">Reference proteome</keyword>
<proteinExistence type="predicted"/>
<sequence length="696" mass="75713">MERSIKKRPDKKKRKPSRAVPTGTPPPQPAPQQSLVSPFAIAPTTSEPEPQQPTGRSSLDTASLKAKAKQRSSSTAPPAARPSIFLPISKIKKRMSLLSPFSVTSRRSHAEMDRNSQQGTSALLPGERVRKGAFEEWYEAAHKGTVSRTADSSNRLLHTERSNKSIGPKRGFALATGICLSVVLFALLVGMAYLYPVKDEPVNNTTSARACGTARLHQLDVLTANGLVTGRSADVVDPANNSSVQGVLRHFFGIPYGEPPTGPLRFGMPKAISNFAGNGTWDAGAHGPRCPQWGPQLESSNEDCLRLSIWAPYVCNDSDPLKTVVVAVAGDWMQTGDLRDHEDFWQRLALQGDLIVTVINHRQGVLGFLAGVGDDSAPGNVALYDVHLAVVWMHNNAAAFHGDGNAMVALGRGSGGFMFSSLLFTNSDRYLKRLILHGLSVTSLLPRNEETGVSLLSTAVHCPKGVRAAEITACLRHKDVRSIVTAAHMLLPLRFVPSRYRAPMSHGIFSQEGPKPPRDLKGVDVLCGTSMSEGEALFDQYVVPGMNISDGMNVPDVFHRCVAFFADKVRLEYKDMPDAVKTFLTQPRLRGFRKILRDLVMTCPMSTVAKAAADSGAAVYHYVSTGAMHFFEPVLSLEDIVLFATAGKVAEKWTPFSEGASTLVVNGSSRTVVQQWMTERCKVYSTFNVETDVHRL</sequence>
<evidence type="ECO:0000313" key="2">
    <source>
        <dbReference type="Proteomes" id="UP000821845"/>
    </source>
</evidence>
<protein>
    <submittedName>
        <fullName evidence="1">Uncharacterized protein</fullName>
    </submittedName>
</protein>